<dbReference type="EMBL" id="CAACVI010000034">
    <property type="protein sequence ID" value="VEN74596.1"/>
    <property type="molecule type" value="Genomic_DNA"/>
</dbReference>
<dbReference type="AlphaFoldDB" id="A0A484HLY1"/>
<organism evidence="1">
    <name type="scientific">uncultured Desulfobacteraceae bacterium</name>
    <dbReference type="NCBI Taxonomy" id="218296"/>
    <lineage>
        <taxon>Bacteria</taxon>
        <taxon>Pseudomonadati</taxon>
        <taxon>Thermodesulfobacteriota</taxon>
        <taxon>Desulfobacteria</taxon>
        <taxon>Desulfobacterales</taxon>
        <taxon>Desulfobacteraceae</taxon>
        <taxon>environmental samples</taxon>
    </lineage>
</organism>
<reference evidence="1" key="1">
    <citation type="submission" date="2019-01" db="EMBL/GenBank/DDBJ databases">
        <authorList>
            <consortium name="Genoscope - CEA"/>
            <person name="William W."/>
        </authorList>
    </citation>
    <scope>NUCLEOTIDE SEQUENCE</scope>
    <source>
        <strain evidence="1">CR-1</strain>
    </source>
</reference>
<accession>A0A484HLY1</accession>
<protein>
    <submittedName>
        <fullName evidence="1">Transcriptional regulator</fullName>
    </submittedName>
</protein>
<sequence length="124" mass="14299">MNVKLKAGYMSDFFSSAKETAKEIDEGRKVTEKNIVWIEPSDLIAILKPERTKIVQYLRKRKRVFFSDLMSDMRRAPASLDNDLKILSRYELIRVFKETNSGHGSHKVIESTFGDGAIEFRAKI</sequence>
<gene>
    <name evidence="1" type="ORF">EPICR_40181</name>
</gene>
<evidence type="ECO:0000313" key="1">
    <source>
        <dbReference type="EMBL" id="VEN74596.1"/>
    </source>
</evidence>
<name>A0A484HLY1_9BACT</name>
<proteinExistence type="predicted"/>